<accession>A0A0L0CEL9</accession>
<evidence type="ECO:0000256" key="4">
    <source>
        <dbReference type="ARBA" id="ARBA00022448"/>
    </source>
</evidence>
<dbReference type="Pfam" id="PF08700">
    <property type="entry name" value="VPS51_Exo84_N"/>
    <property type="match status" value="1"/>
</dbReference>
<dbReference type="PANTHER" id="PTHR31658:SF0">
    <property type="entry name" value="CONSERVED OLIGOMERIC GOLGI COMPLEX SUBUNIT 1"/>
    <property type="match status" value="1"/>
</dbReference>
<evidence type="ECO:0000256" key="1">
    <source>
        <dbReference type="ARBA" id="ARBA00004395"/>
    </source>
</evidence>
<evidence type="ECO:0000256" key="2">
    <source>
        <dbReference type="ARBA" id="ARBA00006653"/>
    </source>
</evidence>
<dbReference type="PANTHER" id="PTHR31658">
    <property type="entry name" value="CONSERVED OLIGOMERIC GOLGI COMPLEX SUBUNIT 1"/>
    <property type="match status" value="1"/>
</dbReference>
<comment type="similarity">
    <text evidence="2">Belongs to the COG1 family.</text>
</comment>
<name>A0A0L0CEL9_LUCCU</name>
<protein>
    <recommendedName>
        <fullName evidence="3">Conserved oligomeric Golgi complex subunit 1</fullName>
    </recommendedName>
</protein>
<evidence type="ECO:0000256" key="6">
    <source>
        <dbReference type="ARBA" id="ARBA00023034"/>
    </source>
</evidence>
<keyword evidence="5" id="KW-0653">Protein transport</keyword>
<dbReference type="Proteomes" id="UP000037069">
    <property type="component" value="Unassembled WGS sequence"/>
</dbReference>
<proteinExistence type="inferred from homology"/>
<dbReference type="InterPro" id="IPR033370">
    <property type="entry name" value="COG1"/>
</dbReference>
<reference evidence="9 10" key="1">
    <citation type="journal article" date="2015" name="Nat. Commun.">
        <title>Lucilia cuprina genome unlocks parasitic fly biology to underpin future interventions.</title>
        <authorList>
            <person name="Anstead C.A."/>
            <person name="Korhonen P.K."/>
            <person name="Young N.D."/>
            <person name="Hall R.S."/>
            <person name="Jex A.R."/>
            <person name="Murali S.C."/>
            <person name="Hughes D.S."/>
            <person name="Lee S.F."/>
            <person name="Perry T."/>
            <person name="Stroehlein A.J."/>
            <person name="Ansell B.R."/>
            <person name="Breugelmans B."/>
            <person name="Hofmann A."/>
            <person name="Qu J."/>
            <person name="Dugan S."/>
            <person name="Lee S.L."/>
            <person name="Chao H."/>
            <person name="Dinh H."/>
            <person name="Han Y."/>
            <person name="Doddapaneni H.V."/>
            <person name="Worley K.C."/>
            <person name="Muzny D.M."/>
            <person name="Ioannidis P."/>
            <person name="Waterhouse R.M."/>
            <person name="Zdobnov E.M."/>
            <person name="James P.J."/>
            <person name="Bagnall N.H."/>
            <person name="Kotze A.C."/>
            <person name="Gibbs R.A."/>
            <person name="Richards S."/>
            <person name="Batterham P."/>
            <person name="Gasser R.B."/>
        </authorList>
    </citation>
    <scope>NUCLEOTIDE SEQUENCE [LARGE SCALE GENOMIC DNA]</scope>
    <source>
        <strain evidence="9 10">LS</strain>
        <tissue evidence="9">Full body</tissue>
    </source>
</reference>
<feature type="compositionally biased region" description="Low complexity" evidence="8">
    <location>
        <begin position="838"/>
        <end position="847"/>
    </location>
</feature>
<dbReference type="GO" id="GO:0000139">
    <property type="term" value="C:Golgi membrane"/>
    <property type="evidence" value="ECO:0007669"/>
    <property type="project" value="UniProtKB-SubCell"/>
</dbReference>
<dbReference type="EMBL" id="JRES01000608">
    <property type="protein sequence ID" value="KNC29909.1"/>
    <property type="molecule type" value="Genomic_DNA"/>
</dbReference>
<keyword evidence="6" id="KW-0333">Golgi apparatus</keyword>
<evidence type="ECO:0000313" key="10">
    <source>
        <dbReference type="Proteomes" id="UP000037069"/>
    </source>
</evidence>
<comment type="caution">
    <text evidence="9">The sequence shown here is derived from an EMBL/GenBank/DDBJ whole genome shotgun (WGS) entry which is preliminary data.</text>
</comment>
<keyword evidence="10" id="KW-1185">Reference proteome</keyword>
<evidence type="ECO:0000256" key="5">
    <source>
        <dbReference type="ARBA" id="ARBA00022927"/>
    </source>
</evidence>
<evidence type="ECO:0000256" key="3">
    <source>
        <dbReference type="ARBA" id="ARBA00020978"/>
    </source>
</evidence>
<comment type="subcellular location">
    <subcellularLocation>
        <location evidence="1">Golgi apparatus membrane</location>
        <topology evidence="1">Peripheral membrane protein</topology>
    </subcellularLocation>
</comment>
<dbReference type="AlphaFoldDB" id="A0A0L0CEL9"/>
<dbReference type="STRING" id="7375.A0A0L0CEL9"/>
<evidence type="ECO:0000256" key="7">
    <source>
        <dbReference type="ARBA" id="ARBA00023136"/>
    </source>
</evidence>
<dbReference type="OMA" id="DNPRRQT"/>
<dbReference type="GO" id="GO:0015031">
    <property type="term" value="P:protein transport"/>
    <property type="evidence" value="ECO:0007669"/>
    <property type="project" value="UniProtKB-KW"/>
</dbReference>
<dbReference type="GO" id="GO:0006891">
    <property type="term" value="P:intra-Golgi vesicle-mediated transport"/>
    <property type="evidence" value="ECO:0007669"/>
    <property type="project" value="InterPro"/>
</dbReference>
<keyword evidence="4" id="KW-0813">Transport</keyword>
<gene>
    <name evidence="9" type="ORF">FF38_08511</name>
</gene>
<sequence length="874" mass="100640">MATLNLLNLNVDTLFEQHSVVEIDSVHKKIQEVVENKREELRTMVGERYRDLLKAADTITAMQDSTKALITQVDNINGNCKNLNEQQLLGFKMETDSAGELKNRNANKQLNNYFSTMIQIKLLTSLPELIWSQLDREHYYAATELFIFSRHISTGLQLDSNNPIMQKLPVAKKQWEIIKPFHMTIKQQVMLALERENLGAELTIDCILSLLQLERCTLESALKTFLNLRCTAFLNCLNADSGRVKERILSSLRVLNDSLDMVAKCFMDKSPLFTKLAEYSESSAPPTILRMDNDDVQFAHLLPDIITNFKPKFDAFTLNNEAVRLSLEQFLSDTQRIASNQLKQLFDLVTHMNSIQEIKTEANNLKKQLNLNALTTQFQLTQSLDFYELRYVPLINQRIRNIINDSWLKTIKDISTNLENCVKQPEIVNIKNYSLWQEFPTDLPKSLDQALNDDLKMKKLHMKSKGYNDEIIKIVTKFDENLADIIKEMNVLLEEPTAKLEDKQALVEFLKDTAQQHITEFITKVKSLQLDIKEHQSWLFVTRCCCALIELCPHLKMCFCQSTSWRQLLGISNSSAAIEHWQRICGLMEDEIYKFWLHIIKGLLEEYNCERYLAKIDTCNVMLEDFTHWEQITLDQKDDQDMPIQSTFRIPTQPRISLQSYLQILITSLKEIVPETLPSKVLHTFNQKLIDELLKHYQQLLNDHPTLTQNIALQLYFDIKFLQSSFNITREQKDQITSIQNAYKELIDPFDFELFSSQLMTNIKRSVLRSNCLLGVLTPLNMQTSQTGAVAQEKDPNVLSLCSSGSTSLWFPLLPVVTNTSNVATTSLDSKKVTLTESPKTTPTRKSTTTRKTDTKSKSGAASFFGAMSQEWFR</sequence>
<organism evidence="9 10">
    <name type="scientific">Lucilia cuprina</name>
    <name type="common">Green bottle fly</name>
    <name type="synonym">Australian sheep blowfly</name>
    <dbReference type="NCBI Taxonomy" id="7375"/>
    <lineage>
        <taxon>Eukaryota</taxon>
        <taxon>Metazoa</taxon>
        <taxon>Ecdysozoa</taxon>
        <taxon>Arthropoda</taxon>
        <taxon>Hexapoda</taxon>
        <taxon>Insecta</taxon>
        <taxon>Pterygota</taxon>
        <taxon>Neoptera</taxon>
        <taxon>Endopterygota</taxon>
        <taxon>Diptera</taxon>
        <taxon>Brachycera</taxon>
        <taxon>Muscomorpha</taxon>
        <taxon>Oestroidea</taxon>
        <taxon>Calliphoridae</taxon>
        <taxon>Luciliinae</taxon>
        <taxon>Lucilia</taxon>
    </lineage>
</organism>
<dbReference type="OrthoDB" id="46189at2759"/>
<evidence type="ECO:0000313" key="9">
    <source>
        <dbReference type="EMBL" id="KNC29909.1"/>
    </source>
</evidence>
<keyword evidence="7" id="KW-0472">Membrane</keyword>
<evidence type="ECO:0000256" key="8">
    <source>
        <dbReference type="SAM" id="MobiDB-lite"/>
    </source>
</evidence>
<dbReference type="GO" id="GO:0017119">
    <property type="term" value="C:Golgi transport complex"/>
    <property type="evidence" value="ECO:0007669"/>
    <property type="project" value="InterPro"/>
</dbReference>
<feature type="region of interest" description="Disordered" evidence="8">
    <location>
        <begin position="834"/>
        <end position="860"/>
    </location>
</feature>